<evidence type="ECO:0000313" key="3">
    <source>
        <dbReference type="EMBL" id="KIL58762.1"/>
    </source>
</evidence>
<name>A0A0C2WBS4_AMAMK</name>
<sequence>MSHSDTTGLAQPQDNGAAKPVEQNHQPLFYHDVYAKRDVASRGSIGWLPAIDHPADSTTTEPERQRSIIRPGGNGGGTTRLAPTDHTEGTADADASDVKRSGSPARTGSLSRRSIFSGVEYRPTSPFIHGAGTTATAPPNEELSTRAASADAQLTSSQKSRVDKVEAKKAKRLSKIIIEEGKVEKKALDGILDELAELQNLQKKAVKDEAKAHAVYAKLLELARKHEVEYMESKARYDATLVRLQSEEQVLEKIKENAREATQQIRAKTQELDSLRAVFGVDERERELRLMELTGKKSSSPFWRQ</sequence>
<dbReference type="Proteomes" id="UP000054549">
    <property type="component" value="Unassembled WGS sequence"/>
</dbReference>
<dbReference type="EMBL" id="KN818330">
    <property type="protein sequence ID" value="KIL58762.1"/>
    <property type="molecule type" value="Genomic_DNA"/>
</dbReference>
<evidence type="ECO:0000256" key="1">
    <source>
        <dbReference type="SAM" id="Coils"/>
    </source>
</evidence>
<dbReference type="AlphaFoldDB" id="A0A0C2WBS4"/>
<keyword evidence="4" id="KW-1185">Reference proteome</keyword>
<protein>
    <submittedName>
        <fullName evidence="3">Uncharacterized protein</fullName>
    </submittedName>
</protein>
<feature type="compositionally biased region" description="Polar residues" evidence="2">
    <location>
        <begin position="104"/>
        <end position="114"/>
    </location>
</feature>
<proteinExistence type="predicted"/>
<dbReference type="OrthoDB" id="3267800at2759"/>
<dbReference type="InParanoid" id="A0A0C2WBS4"/>
<feature type="region of interest" description="Disordered" evidence="2">
    <location>
        <begin position="1"/>
        <end position="24"/>
    </location>
</feature>
<gene>
    <name evidence="3" type="ORF">M378DRAFT_15312</name>
</gene>
<keyword evidence="1" id="KW-0175">Coiled coil</keyword>
<dbReference type="HOGENOM" id="CLU_055168_0_0_1"/>
<accession>A0A0C2WBS4</accession>
<organism evidence="3 4">
    <name type="scientific">Amanita muscaria (strain Koide BX008)</name>
    <dbReference type="NCBI Taxonomy" id="946122"/>
    <lineage>
        <taxon>Eukaryota</taxon>
        <taxon>Fungi</taxon>
        <taxon>Dikarya</taxon>
        <taxon>Basidiomycota</taxon>
        <taxon>Agaricomycotina</taxon>
        <taxon>Agaricomycetes</taxon>
        <taxon>Agaricomycetidae</taxon>
        <taxon>Agaricales</taxon>
        <taxon>Pluteineae</taxon>
        <taxon>Amanitaceae</taxon>
        <taxon>Amanita</taxon>
    </lineage>
</organism>
<evidence type="ECO:0000256" key="2">
    <source>
        <dbReference type="SAM" id="MobiDB-lite"/>
    </source>
</evidence>
<feature type="compositionally biased region" description="Polar residues" evidence="2">
    <location>
        <begin position="1"/>
        <end position="14"/>
    </location>
</feature>
<evidence type="ECO:0000313" key="4">
    <source>
        <dbReference type="Proteomes" id="UP000054549"/>
    </source>
</evidence>
<reference evidence="3 4" key="1">
    <citation type="submission" date="2014-04" db="EMBL/GenBank/DDBJ databases">
        <title>Evolutionary Origins and Diversification of the Mycorrhizal Mutualists.</title>
        <authorList>
            <consortium name="DOE Joint Genome Institute"/>
            <consortium name="Mycorrhizal Genomics Consortium"/>
            <person name="Kohler A."/>
            <person name="Kuo A."/>
            <person name="Nagy L.G."/>
            <person name="Floudas D."/>
            <person name="Copeland A."/>
            <person name="Barry K.W."/>
            <person name="Cichocki N."/>
            <person name="Veneault-Fourrey C."/>
            <person name="LaButti K."/>
            <person name="Lindquist E.A."/>
            <person name="Lipzen A."/>
            <person name="Lundell T."/>
            <person name="Morin E."/>
            <person name="Murat C."/>
            <person name="Riley R."/>
            <person name="Ohm R."/>
            <person name="Sun H."/>
            <person name="Tunlid A."/>
            <person name="Henrissat B."/>
            <person name="Grigoriev I.V."/>
            <person name="Hibbett D.S."/>
            <person name="Martin F."/>
        </authorList>
    </citation>
    <scope>NUCLEOTIDE SEQUENCE [LARGE SCALE GENOMIC DNA]</scope>
    <source>
        <strain evidence="3 4">Koide BX008</strain>
    </source>
</reference>
<feature type="coiled-coil region" evidence="1">
    <location>
        <begin position="241"/>
        <end position="278"/>
    </location>
</feature>
<feature type="region of interest" description="Disordered" evidence="2">
    <location>
        <begin position="47"/>
        <end position="153"/>
    </location>
</feature>